<dbReference type="InterPro" id="IPR001810">
    <property type="entry name" value="F-box_dom"/>
</dbReference>
<dbReference type="InterPro" id="IPR036047">
    <property type="entry name" value="F-box-like_dom_sf"/>
</dbReference>
<organism evidence="2 3">
    <name type="scientific">Mycena venus</name>
    <dbReference type="NCBI Taxonomy" id="2733690"/>
    <lineage>
        <taxon>Eukaryota</taxon>
        <taxon>Fungi</taxon>
        <taxon>Dikarya</taxon>
        <taxon>Basidiomycota</taxon>
        <taxon>Agaricomycotina</taxon>
        <taxon>Agaricomycetes</taxon>
        <taxon>Agaricomycetidae</taxon>
        <taxon>Agaricales</taxon>
        <taxon>Marasmiineae</taxon>
        <taxon>Mycenaceae</taxon>
        <taxon>Mycena</taxon>
    </lineage>
</organism>
<proteinExistence type="predicted"/>
<keyword evidence="3" id="KW-1185">Reference proteome</keyword>
<dbReference type="Gene3D" id="1.20.1280.50">
    <property type="match status" value="1"/>
</dbReference>
<reference evidence="2" key="1">
    <citation type="submission" date="2020-05" db="EMBL/GenBank/DDBJ databases">
        <title>Mycena genomes resolve the evolution of fungal bioluminescence.</title>
        <authorList>
            <person name="Tsai I.J."/>
        </authorList>
    </citation>
    <scope>NUCLEOTIDE SEQUENCE</scope>
    <source>
        <strain evidence="2">CCC161011</strain>
    </source>
</reference>
<dbReference type="Proteomes" id="UP000620124">
    <property type="component" value="Unassembled WGS sequence"/>
</dbReference>
<dbReference type="AlphaFoldDB" id="A0A8H7D8K0"/>
<dbReference type="PANTHER" id="PTHR38926:SF5">
    <property type="entry name" value="F-BOX AND LEUCINE-RICH REPEAT PROTEIN 6"/>
    <property type="match status" value="1"/>
</dbReference>
<name>A0A8H7D8K0_9AGAR</name>
<evidence type="ECO:0000313" key="3">
    <source>
        <dbReference type="Proteomes" id="UP000620124"/>
    </source>
</evidence>
<protein>
    <submittedName>
        <fullName evidence="2">F-box domain-containing protein</fullName>
    </submittedName>
</protein>
<evidence type="ECO:0000259" key="1">
    <source>
        <dbReference type="Pfam" id="PF12937"/>
    </source>
</evidence>
<dbReference type="SUPFAM" id="SSF52047">
    <property type="entry name" value="RNI-like"/>
    <property type="match status" value="1"/>
</dbReference>
<evidence type="ECO:0000313" key="2">
    <source>
        <dbReference type="EMBL" id="KAF7362741.1"/>
    </source>
</evidence>
<accession>A0A8H7D8K0</accession>
<dbReference type="PANTHER" id="PTHR38926">
    <property type="entry name" value="F-BOX DOMAIN CONTAINING PROTEIN, EXPRESSED"/>
    <property type="match status" value="1"/>
</dbReference>
<dbReference type="OrthoDB" id="2934873at2759"/>
<dbReference type="Pfam" id="PF12937">
    <property type="entry name" value="F-box-like"/>
    <property type="match status" value="1"/>
</dbReference>
<dbReference type="InterPro" id="IPR032675">
    <property type="entry name" value="LRR_dom_sf"/>
</dbReference>
<dbReference type="Gene3D" id="3.80.10.10">
    <property type="entry name" value="Ribonuclease Inhibitor"/>
    <property type="match status" value="1"/>
</dbReference>
<dbReference type="EMBL" id="JACAZI010000004">
    <property type="protein sequence ID" value="KAF7362741.1"/>
    <property type="molecule type" value="Genomic_DNA"/>
</dbReference>
<gene>
    <name evidence="2" type="ORF">MVEN_00623500</name>
</gene>
<comment type="caution">
    <text evidence="2">The sequence shown here is derived from an EMBL/GenBank/DDBJ whole genome shotgun (WGS) entry which is preliminary data.</text>
</comment>
<dbReference type="SUPFAM" id="SSF81383">
    <property type="entry name" value="F-box domain"/>
    <property type="match status" value="1"/>
</dbReference>
<feature type="domain" description="F-box" evidence="1">
    <location>
        <begin position="23"/>
        <end position="83"/>
    </location>
</feature>
<sequence>MRTTKPMSSVSTSIVAASPLPGIHSLPTELICLIFSFTQASMIAIAMTEKRPSTPVLYTLARVCAQWRRIGQNLPDLWTYILIQDSSSATVEMVEQFLRRSNGLPLHIFLNIPICINRHRDGTAFQGIFQKILSASDRWRALRIDTISDNFVAMNANIECKAAPLLESLYIHLGYGEKFVRQPTLHLGPTPSLKSLILHAIGLKIGDVSCFVDKLEVLQIATPSVVSKLADAFVSSGLETPRLRHLDLTLHVPPLKRKQGAAFRKYAASLTSLSLGCVRDLGRMPSLLHSPLLERLSLHNLGYNALGSFVERLQTASLVFPALHTLSLSSIPDSSLHRVGYLCTAFPALERLALRNVEATPFINLLSISEYWPSLHTLTLYPVDYGELCPMVHDRIEAGCPLATLEIISARVIDTNSLSWLRKHVATVKQLPKMLVYPVCDEYDEYDDYY</sequence>